<name>N1UWL0_9MICC</name>
<accession>N1UWL0</accession>
<dbReference type="Proteomes" id="UP000010729">
    <property type="component" value="Unassembled WGS sequence"/>
</dbReference>
<evidence type="ECO:0000313" key="2">
    <source>
        <dbReference type="Proteomes" id="UP000010729"/>
    </source>
</evidence>
<gene>
    <name evidence="1" type="ORF">D477_014827</name>
</gene>
<dbReference type="AlphaFoldDB" id="N1UWL0"/>
<comment type="caution">
    <text evidence="1">The sequence shown here is derived from an EMBL/GenBank/DDBJ whole genome shotgun (WGS) entry which is preliminary data.</text>
</comment>
<sequence length="201" mass="22031">MSLSSRRLFSSAMICACTGHVERRRRFISDQQLRVQRHPHGDQDALAHAAGELVRVGVDPGLRFGDADPAHQLHGLRLRLLRREAVVDPVGLAQLGADRVDRVEGGQRVLEDDAQFRARELAPLLGSQLRQVGPVEEDLSAVHVRDRVQQPGHGLGRHGFAAAGLAQQRQRLAGARLEADIVHRPDGPARCAQVHVQALDL</sequence>
<dbReference type="AntiFam" id="ANF00095">
    <property type="entry name" value="Shadow ORF (opposite ABC transporters)"/>
</dbReference>
<keyword evidence="2" id="KW-1185">Reference proteome</keyword>
<proteinExistence type="predicted"/>
<evidence type="ECO:0000313" key="1">
    <source>
        <dbReference type="EMBL" id="EMY33450.1"/>
    </source>
</evidence>
<dbReference type="EMBL" id="ANPE02000175">
    <property type="protein sequence ID" value="EMY33450.1"/>
    <property type="molecule type" value="Genomic_DNA"/>
</dbReference>
<protein>
    <submittedName>
        <fullName evidence="1">Cation transport ATPase</fullName>
    </submittedName>
</protein>
<reference evidence="1 2" key="1">
    <citation type="journal article" date="2013" name="Genome Announc.">
        <title>Draft Genome Sequence of Arthrobacter crystallopoietes Strain BAB-32, Revealing Genes for Bioremediation.</title>
        <authorList>
            <person name="Joshi M.N."/>
            <person name="Pandit A.S."/>
            <person name="Sharma A."/>
            <person name="Pandya R.V."/>
            <person name="Desai S.M."/>
            <person name="Saxena A.K."/>
            <person name="Bagatharia S.B."/>
        </authorList>
    </citation>
    <scope>NUCLEOTIDE SEQUENCE [LARGE SCALE GENOMIC DNA]</scope>
    <source>
        <strain evidence="1 2">BAB-32</strain>
    </source>
</reference>
<organism evidence="1 2">
    <name type="scientific">Arthrobacter crystallopoietes BAB-32</name>
    <dbReference type="NCBI Taxonomy" id="1246476"/>
    <lineage>
        <taxon>Bacteria</taxon>
        <taxon>Bacillati</taxon>
        <taxon>Actinomycetota</taxon>
        <taxon>Actinomycetes</taxon>
        <taxon>Micrococcales</taxon>
        <taxon>Micrococcaceae</taxon>
        <taxon>Crystallibacter</taxon>
    </lineage>
</organism>